<dbReference type="InterPro" id="IPR050425">
    <property type="entry name" value="NAD(P)_dehydrat-like"/>
</dbReference>
<evidence type="ECO:0000259" key="2">
    <source>
        <dbReference type="Pfam" id="PF01370"/>
    </source>
</evidence>
<protein>
    <recommendedName>
        <fullName evidence="2">NAD-dependent epimerase/dehydratase domain-containing protein</fullName>
    </recommendedName>
</protein>
<keyword evidence="4" id="KW-1185">Reference proteome</keyword>
<dbReference type="InterPro" id="IPR001509">
    <property type="entry name" value="Epimerase_deHydtase"/>
</dbReference>
<sequence length="317" mass="35119">MADKTVVVIGASGFIASWIVKKLLKRGYKVRGTVRNPDDVGKVEHLLALPGAKERLSLHKAELLDEGAYDQAVDGADYIIHSATPVNIPKFEDPYKEVIDPTVEGTLGPSTEAVIFSNRFIDKKEDAVVDESWWSDSEFSLQNEWYDVAGKTLAEKSALDFAKSANFDVVSIMPSCVIGTMLQKCVSSVPWSNNQIQMLLKGIDPEDERKAVIRMCIDVEDVATAHILAVENPSAEGRYLTSGCTMNNDQLALFLSKHHPEFTSVVKPPMDGKNEKTFMKPTFKLSTQKVQNLGLRFTPITKSVKKAVESLKQMNKI</sequence>
<feature type="domain" description="NAD-dependent epimerase/dehydratase" evidence="2">
    <location>
        <begin position="6"/>
        <end position="107"/>
    </location>
</feature>
<evidence type="ECO:0000313" key="4">
    <source>
        <dbReference type="Proteomes" id="UP001633002"/>
    </source>
</evidence>
<dbReference type="Proteomes" id="UP001633002">
    <property type="component" value="Unassembled WGS sequence"/>
</dbReference>
<dbReference type="PANTHER" id="PTHR10366">
    <property type="entry name" value="NAD DEPENDENT EPIMERASE/DEHYDRATASE"/>
    <property type="match status" value="1"/>
</dbReference>
<dbReference type="PANTHER" id="PTHR10366:SF852">
    <property type="entry name" value="CINNAMOYL-COA REDUCTASE CAD2"/>
    <property type="match status" value="1"/>
</dbReference>
<accession>A0ABD3I1E9</accession>
<organism evidence="3 4">
    <name type="scientific">Riccia sorocarpa</name>
    <dbReference type="NCBI Taxonomy" id="122646"/>
    <lineage>
        <taxon>Eukaryota</taxon>
        <taxon>Viridiplantae</taxon>
        <taxon>Streptophyta</taxon>
        <taxon>Embryophyta</taxon>
        <taxon>Marchantiophyta</taxon>
        <taxon>Marchantiopsida</taxon>
        <taxon>Marchantiidae</taxon>
        <taxon>Marchantiales</taxon>
        <taxon>Ricciaceae</taxon>
        <taxon>Riccia</taxon>
    </lineage>
</organism>
<gene>
    <name evidence="3" type="ORF">R1sor_011494</name>
</gene>
<reference evidence="3 4" key="1">
    <citation type="submission" date="2024-09" db="EMBL/GenBank/DDBJ databases">
        <title>Chromosome-scale assembly of Riccia sorocarpa.</title>
        <authorList>
            <person name="Paukszto L."/>
        </authorList>
    </citation>
    <scope>NUCLEOTIDE SEQUENCE [LARGE SCALE GENOMIC DNA]</scope>
    <source>
        <strain evidence="3">LP-2024</strain>
        <tissue evidence="3">Aerial parts of the thallus</tissue>
    </source>
</reference>
<dbReference type="EMBL" id="JBJQOH010000002">
    <property type="protein sequence ID" value="KAL3697418.1"/>
    <property type="molecule type" value="Genomic_DNA"/>
</dbReference>
<dbReference type="Gene3D" id="3.40.50.720">
    <property type="entry name" value="NAD(P)-binding Rossmann-like Domain"/>
    <property type="match status" value="1"/>
</dbReference>
<dbReference type="FunFam" id="3.40.50.720:FF:000085">
    <property type="entry name" value="Dihydroflavonol reductase"/>
    <property type="match status" value="1"/>
</dbReference>
<dbReference type="Pfam" id="PF01370">
    <property type="entry name" value="Epimerase"/>
    <property type="match status" value="1"/>
</dbReference>
<comment type="caution">
    <text evidence="3">The sequence shown here is derived from an EMBL/GenBank/DDBJ whole genome shotgun (WGS) entry which is preliminary data.</text>
</comment>
<evidence type="ECO:0000313" key="3">
    <source>
        <dbReference type="EMBL" id="KAL3697418.1"/>
    </source>
</evidence>
<proteinExistence type="predicted"/>
<dbReference type="InterPro" id="IPR036291">
    <property type="entry name" value="NAD(P)-bd_dom_sf"/>
</dbReference>
<dbReference type="SUPFAM" id="SSF51735">
    <property type="entry name" value="NAD(P)-binding Rossmann-fold domains"/>
    <property type="match status" value="1"/>
</dbReference>
<dbReference type="AlphaFoldDB" id="A0ABD3I1E9"/>
<name>A0ABD3I1E9_9MARC</name>
<evidence type="ECO:0000256" key="1">
    <source>
        <dbReference type="ARBA" id="ARBA00023002"/>
    </source>
</evidence>
<dbReference type="GO" id="GO:0016491">
    <property type="term" value="F:oxidoreductase activity"/>
    <property type="evidence" value="ECO:0007669"/>
    <property type="project" value="UniProtKB-KW"/>
</dbReference>
<keyword evidence="1" id="KW-0560">Oxidoreductase</keyword>